<dbReference type="EMBL" id="BMRP01000080">
    <property type="protein sequence ID" value="GGV02886.1"/>
    <property type="molecule type" value="Genomic_DNA"/>
</dbReference>
<dbReference type="NCBIfam" id="NF041680">
    <property type="entry name" value="transp_NF041680"/>
    <property type="match status" value="1"/>
</dbReference>
<name>A0ABQ2VS82_9ACTN</name>
<feature type="domain" description="Transposase IS701-like DDE" evidence="2">
    <location>
        <begin position="22"/>
        <end position="286"/>
    </location>
</feature>
<dbReference type="InterPro" id="IPR038721">
    <property type="entry name" value="IS701-like_DDE_dom"/>
</dbReference>
<dbReference type="Pfam" id="PF13546">
    <property type="entry name" value="DDE_5"/>
    <property type="match status" value="1"/>
</dbReference>
<evidence type="ECO:0000259" key="2">
    <source>
        <dbReference type="Pfam" id="PF13546"/>
    </source>
</evidence>
<dbReference type="Proteomes" id="UP000654471">
    <property type="component" value="Unassembled WGS sequence"/>
</dbReference>
<dbReference type="InterPro" id="IPR012337">
    <property type="entry name" value="RNaseH-like_sf"/>
</dbReference>
<dbReference type="SUPFAM" id="SSF53098">
    <property type="entry name" value="Ribonuclease H-like"/>
    <property type="match status" value="1"/>
</dbReference>
<feature type="compositionally biased region" description="Basic residues" evidence="1">
    <location>
        <begin position="471"/>
        <end position="485"/>
    </location>
</feature>
<gene>
    <name evidence="3" type="ORF">GCM10010211_82710</name>
</gene>
<feature type="region of interest" description="Disordered" evidence="1">
    <location>
        <begin position="402"/>
        <end position="485"/>
    </location>
</feature>
<protein>
    <recommendedName>
        <fullName evidence="2">Transposase IS701-like DDE domain-containing protein</fullName>
    </recommendedName>
</protein>
<evidence type="ECO:0000313" key="4">
    <source>
        <dbReference type="Proteomes" id="UP000654471"/>
    </source>
</evidence>
<evidence type="ECO:0000256" key="1">
    <source>
        <dbReference type="SAM" id="MobiDB-lite"/>
    </source>
</evidence>
<comment type="caution">
    <text evidence="3">The sequence shown here is derived from an EMBL/GenBank/DDBJ whole genome shotgun (WGS) entry which is preliminary data.</text>
</comment>
<keyword evidence="4" id="KW-1185">Reference proteome</keyword>
<proteinExistence type="predicted"/>
<feature type="compositionally biased region" description="Basic and acidic residues" evidence="1">
    <location>
        <begin position="456"/>
        <end position="470"/>
    </location>
</feature>
<evidence type="ECO:0000313" key="3">
    <source>
        <dbReference type="EMBL" id="GGV02886.1"/>
    </source>
</evidence>
<accession>A0ABQ2VS82</accession>
<reference evidence="4" key="1">
    <citation type="journal article" date="2019" name="Int. J. Syst. Evol. Microbiol.">
        <title>The Global Catalogue of Microorganisms (GCM) 10K type strain sequencing project: providing services to taxonomists for standard genome sequencing and annotation.</title>
        <authorList>
            <consortium name="The Broad Institute Genomics Platform"/>
            <consortium name="The Broad Institute Genome Sequencing Center for Infectious Disease"/>
            <person name="Wu L."/>
            <person name="Ma J."/>
        </authorList>
    </citation>
    <scope>NUCLEOTIDE SEQUENCE [LARGE SCALE GENOMIC DNA]</scope>
    <source>
        <strain evidence="4">JCM 3399</strain>
    </source>
</reference>
<organism evidence="3 4">
    <name type="scientific">Streptomyces albospinus</name>
    <dbReference type="NCBI Taxonomy" id="285515"/>
    <lineage>
        <taxon>Bacteria</taxon>
        <taxon>Bacillati</taxon>
        <taxon>Actinomycetota</taxon>
        <taxon>Actinomycetes</taxon>
        <taxon>Kitasatosporales</taxon>
        <taxon>Streptomycetaceae</taxon>
        <taxon>Streptomyces</taxon>
    </lineage>
</organism>
<sequence>MSLSHHAVEHRQFAELSRFRGEFYSCLTRRADALFELVDAVLCADGPVRSLVELSLVGEHRRGHGGLYDALAAGRMDIGRLRRAVAAVPLPRAADGRLVLAADITCWLRPDAHTSPQRILCHTYGRGKDQHIPVPGWPYSVICALETGRSSWTAPLDALRLAPGDDAATATARQMRELVGRLMEAEQWKDSDPEILIVVDAGYDVPRLAFLLKDLPVQVLGRMRSDRVLRRAAPPRKPHTMGRPPRHGGEFAFGDQSTWDIPDAQTVTQTRLYGTATAQAWDRLHPRLTHRSAWVAELGTLPLIEGTVIHLRVEHLPSGAIPKPVWLWWSGTDATSTQVDLLWQVFLRRFDIEHTFRLFKQTLGWTRPKIRTPEAADRWTWLILAAYTQLRLTRPLAADLRRPWEKPNPSDRLTPARVRRDFRHLRPKTLCPAEAPKPSRPGPGRPPGRKNTHPTPRHDVHTVRKTDTTKRRTKKSTTPRPRRKG</sequence>
<dbReference type="RefSeq" id="WP_189308532.1">
    <property type="nucleotide sequence ID" value="NZ_BMRP01000080.1"/>
</dbReference>